<dbReference type="RefSeq" id="XP_064660330.1">
    <property type="nucleotide sequence ID" value="XM_064801700.1"/>
</dbReference>
<evidence type="ECO:0000256" key="7">
    <source>
        <dbReference type="ARBA" id="ARBA00023136"/>
    </source>
</evidence>
<dbReference type="InterPro" id="IPR001128">
    <property type="entry name" value="Cyt_P450"/>
</dbReference>
<evidence type="ECO:0000259" key="11">
    <source>
        <dbReference type="Pfam" id="PF00324"/>
    </source>
</evidence>
<proteinExistence type="inferred from homology"/>
<feature type="binding site" description="axial binding residue" evidence="8">
    <location>
        <position position="447"/>
    </location>
    <ligand>
        <name>heme</name>
        <dbReference type="ChEBI" id="CHEBI:30413"/>
    </ligand>
    <ligandPart>
        <name>Fe</name>
        <dbReference type="ChEBI" id="CHEBI:18248"/>
    </ligandPart>
</feature>
<organism evidence="12 13">
    <name type="scientific">Saxophila tyrrhenica</name>
    <dbReference type="NCBI Taxonomy" id="1690608"/>
    <lineage>
        <taxon>Eukaryota</taxon>
        <taxon>Fungi</taxon>
        <taxon>Dikarya</taxon>
        <taxon>Ascomycota</taxon>
        <taxon>Pezizomycotina</taxon>
        <taxon>Dothideomycetes</taxon>
        <taxon>Dothideomycetidae</taxon>
        <taxon>Mycosphaerellales</taxon>
        <taxon>Extremaceae</taxon>
        <taxon>Saxophila</taxon>
    </lineage>
</organism>
<reference evidence="12 13" key="1">
    <citation type="submission" date="2023-08" db="EMBL/GenBank/DDBJ databases">
        <title>Black Yeasts Isolated from many extreme environments.</title>
        <authorList>
            <person name="Coleine C."/>
            <person name="Stajich J.E."/>
            <person name="Selbmann L."/>
        </authorList>
    </citation>
    <scope>NUCLEOTIDE SEQUENCE [LARGE SCALE GENOMIC DNA]</scope>
    <source>
        <strain evidence="12 13">CCFEE 5935</strain>
    </source>
</reference>
<evidence type="ECO:0000256" key="6">
    <source>
        <dbReference type="ARBA" id="ARBA00023004"/>
    </source>
</evidence>
<dbReference type="EMBL" id="JAVRRT010000006">
    <property type="protein sequence ID" value="KAK5171302.1"/>
    <property type="molecule type" value="Genomic_DNA"/>
</dbReference>
<keyword evidence="13" id="KW-1185">Reference proteome</keyword>
<dbReference type="Pfam" id="PF00324">
    <property type="entry name" value="AA_permease"/>
    <property type="match status" value="1"/>
</dbReference>
<evidence type="ECO:0000256" key="10">
    <source>
        <dbReference type="SAM" id="Phobius"/>
    </source>
</evidence>
<evidence type="ECO:0000313" key="12">
    <source>
        <dbReference type="EMBL" id="KAK5171302.1"/>
    </source>
</evidence>
<keyword evidence="9" id="KW-0503">Monooxygenase</keyword>
<dbReference type="PROSITE" id="PS00086">
    <property type="entry name" value="CYTOCHROME_P450"/>
    <property type="match status" value="1"/>
</dbReference>
<sequence length="631" mass="72473">MALLDPILDHKWVVLAAALLVYVSSIAVHRRFFHPLARVPGPFLPAVTKLYQSYYNGRYYLQIEKLHQKYGPIVRITPDEVHLSDAENYDKIYYMGTKYWKSPIYYNALCVPHSTFGTPPNEVHKIRRGALNPMFSRQKVLELEGIVQEKAEKVCARMQQGVDNGQPVDLHHAFRAVSVDVISDFAFDKCYDFLERDDIGATFFEMARGIGPALWAFQQFPSFQAMALKTPPWMAPYMSKPLGYVTGMQMECVRQIEGVQEKLRDNKDLGRQTIFTTLLTGEDKPEGYKIPTTWQLKDEAYSVLVAAADTTGNAMTVAAFNVLHNQSIYQKLVAELEEKFPDRSQRLSFVELERLPYLTAVIKEGLRLSFGVVGRLPRVVPQGGAEFNGHYIPGGYVVGMSSWMMHRDPHVFHDPERFDPERWLKSQEEFRRLDHNMIPFGRGTRQCVGMPLAYTELYVTLGTLFRRFPRGLRVFNTTPETMRDYEDFFSSYHPYSRREEWFRAYMETSEAIRSSLLEFWKVFIQATFSYGGSEMCVVAADETENPRRNIPKAVRRVFWRIIFYVLAIPPVGMCMSSEEPRLLNAIDKGEPGVAASPSRMGEFLLCRTPTSCFSYQTYELRIITAPSSTQS</sequence>
<evidence type="ECO:0000256" key="1">
    <source>
        <dbReference type="ARBA" id="ARBA00001971"/>
    </source>
</evidence>
<evidence type="ECO:0000256" key="4">
    <source>
        <dbReference type="ARBA" id="ARBA00022723"/>
    </source>
</evidence>
<dbReference type="Pfam" id="PF00067">
    <property type="entry name" value="p450"/>
    <property type="match status" value="1"/>
</dbReference>
<feature type="transmembrane region" description="Helical" evidence="10">
    <location>
        <begin position="12"/>
        <end position="28"/>
    </location>
</feature>
<dbReference type="Proteomes" id="UP001337655">
    <property type="component" value="Unassembled WGS sequence"/>
</dbReference>
<dbReference type="PRINTS" id="PR00385">
    <property type="entry name" value="P450"/>
</dbReference>
<keyword evidence="3 10" id="KW-0812">Transmembrane</keyword>
<keyword evidence="8 9" id="KW-0349">Heme</keyword>
<evidence type="ECO:0000256" key="3">
    <source>
        <dbReference type="ARBA" id="ARBA00022692"/>
    </source>
</evidence>
<comment type="similarity">
    <text evidence="9">Belongs to the cytochrome P450 family.</text>
</comment>
<keyword evidence="4 8" id="KW-0479">Metal-binding</keyword>
<dbReference type="CDD" id="cd11062">
    <property type="entry name" value="CYP58-like"/>
    <property type="match status" value="1"/>
</dbReference>
<comment type="caution">
    <text evidence="12">The sequence shown here is derived from an EMBL/GenBank/DDBJ whole genome shotgun (WGS) entry which is preliminary data.</text>
</comment>
<dbReference type="GO" id="GO:0005506">
    <property type="term" value="F:iron ion binding"/>
    <property type="evidence" value="ECO:0007669"/>
    <property type="project" value="InterPro"/>
</dbReference>
<evidence type="ECO:0000256" key="9">
    <source>
        <dbReference type="RuleBase" id="RU000461"/>
    </source>
</evidence>
<dbReference type="InterPro" id="IPR002401">
    <property type="entry name" value="Cyt_P450_E_grp-I"/>
</dbReference>
<dbReference type="GO" id="GO:0016020">
    <property type="term" value="C:membrane"/>
    <property type="evidence" value="ECO:0007669"/>
    <property type="project" value="UniProtKB-SubCell"/>
</dbReference>
<evidence type="ECO:0000256" key="2">
    <source>
        <dbReference type="ARBA" id="ARBA00004141"/>
    </source>
</evidence>
<dbReference type="Gene3D" id="1.10.630.10">
    <property type="entry name" value="Cytochrome P450"/>
    <property type="match status" value="1"/>
</dbReference>
<accession>A0AAV9PCT4</accession>
<comment type="subcellular location">
    <subcellularLocation>
        <location evidence="2">Membrane</location>
        <topology evidence="2">Multi-pass membrane protein</topology>
    </subcellularLocation>
</comment>
<dbReference type="PANTHER" id="PTHR24305:SF152">
    <property type="entry name" value="P450, PUTATIVE (EUROFUNG)-RELATED"/>
    <property type="match status" value="1"/>
</dbReference>
<dbReference type="PANTHER" id="PTHR24305">
    <property type="entry name" value="CYTOCHROME P450"/>
    <property type="match status" value="1"/>
</dbReference>
<dbReference type="GO" id="GO:0020037">
    <property type="term" value="F:heme binding"/>
    <property type="evidence" value="ECO:0007669"/>
    <property type="project" value="InterPro"/>
</dbReference>
<comment type="cofactor">
    <cofactor evidence="1 8">
        <name>heme</name>
        <dbReference type="ChEBI" id="CHEBI:30413"/>
    </cofactor>
</comment>
<dbReference type="InterPro" id="IPR004841">
    <property type="entry name" value="AA-permease/SLC12A_dom"/>
</dbReference>
<dbReference type="GO" id="GO:0016705">
    <property type="term" value="F:oxidoreductase activity, acting on paired donors, with incorporation or reduction of molecular oxygen"/>
    <property type="evidence" value="ECO:0007669"/>
    <property type="project" value="InterPro"/>
</dbReference>
<name>A0AAV9PCT4_9PEZI</name>
<evidence type="ECO:0000256" key="8">
    <source>
        <dbReference type="PIRSR" id="PIRSR602401-1"/>
    </source>
</evidence>
<protein>
    <recommendedName>
        <fullName evidence="11">Amino acid permease/ SLC12A domain-containing protein</fullName>
    </recommendedName>
</protein>
<dbReference type="GO" id="GO:0004497">
    <property type="term" value="F:monooxygenase activity"/>
    <property type="evidence" value="ECO:0007669"/>
    <property type="project" value="UniProtKB-KW"/>
</dbReference>
<feature type="domain" description="Amino acid permease/ SLC12A" evidence="11">
    <location>
        <begin position="488"/>
        <end position="589"/>
    </location>
</feature>
<dbReference type="GeneID" id="89925792"/>
<dbReference type="Gene3D" id="1.20.1740.10">
    <property type="entry name" value="Amino acid/polyamine transporter I"/>
    <property type="match status" value="1"/>
</dbReference>
<keyword evidence="9" id="KW-0560">Oxidoreductase</keyword>
<dbReference type="InterPro" id="IPR050121">
    <property type="entry name" value="Cytochrome_P450_monoxygenase"/>
</dbReference>
<dbReference type="InterPro" id="IPR036396">
    <property type="entry name" value="Cyt_P450_sf"/>
</dbReference>
<evidence type="ECO:0000256" key="5">
    <source>
        <dbReference type="ARBA" id="ARBA00022989"/>
    </source>
</evidence>
<dbReference type="SUPFAM" id="SSF48264">
    <property type="entry name" value="Cytochrome P450"/>
    <property type="match status" value="1"/>
</dbReference>
<keyword evidence="7 10" id="KW-0472">Membrane</keyword>
<keyword evidence="5 10" id="KW-1133">Transmembrane helix</keyword>
<dbReference type="AlphaFoldDB" id="A0AAV9PCT4"/>
<keyword evidence="6 8" id="KW-0408">Iron</keyword>
<dbReference type="PRINTS" id="PR00463">
    <property type="entry name" value="EP450I"/>
</dbReference>
<dbReference type="GO" id="GO:0055085">
    <property type="term" value="P:transmembrane transport"/>
    <property type="evidence" value="ECO:0007669"/>
    <property type="project" value="InterPro"/>
</dbReference>
<dbReference type="InterPro" id="IPR017972">
    <property type="entry name" value="Cyt_P450_CS"/>
</dbReference>
<gene>
    <name evidence="12" type="ORF">LTR77_004446</name>
</gene>
<evidence type="ECO:0000313" key="13">
    <source>
        <dbReference type="Proteomes" id="UP001337655"/>
    </source>
</evidence>